<dbReference type="AlphaFoldDB" id="A0A286UV74"/>
<evidence type="ECO:0000256" key="2">
    <source>
        <dbReference type="ARBA" id="ARBA00009215"/>
    </source>
</evidence>
<evidence type="ECO:0000259" key="10">
    <source>
        <dbReference type="SMART" id="SM00762"/>
    </source>
</evidence>
<evidence type="ECO:0000256" key="1">
    <source>
        <dbReference type="ARBA" id="ARBA00004395"/>
    </source>
</evidence>
<dbReference type="InParanoid" id="A0A286UV74"/>
<dbReference type="InterPro" id="IPR048682">
    <property type="entry name" value="COG4"/>
</dbReference>
<keyword evidence="9" id="KW-0175">Coiled coil</keyword>
<evidence type="ECO:0000256" key="3">
    <source>
        <dbReference type="ARBA" id="ARBA00020975"/>
    </source>
</evidence>
<dbReference type="OrthoDB" id="47059at2759"/>
<comment type="subcellular location">
    <subcellularLocation>
        <location evidence="1">Golgi apparatus membrane</location>
        <topology evidence="1">Peripheral membrane protein</topology>
    </subcellularLocation>
</comment>
<comment type="caution">
    <text evidence="11">The sequence shown here is derived from an EMBL/GenBank/DDBJ whole genome shotgun (WGS) entry which is preliminary data.</text>
</comment>
<dbReference type="Pfam" id="PF08318">
    <property type="entry name" value="COG4_m"/>
    <property type="match status" value="1"/>
</dbReference>
<dbReference type="Pfam" id="PF20663">
    <property type="entry name" value="COG4_N"/>
    <property type="match status" value="1"/>
</dbReference>
<accession>A0A286UV74</accession>
<evidence type="ECO:0000256" key="5">
    <source>
        <dbReference type="ARBA" id="ARBA00022927"/>
    </source>
</evidence>
<reference evidence="11 12" key="1">
    <citation type="journal article" date="2017" name="Mol. Ecol.">
        <title>Comparative and population genomic landscape of Phellinus noxius: A hypervariable fungus causing root rot in trees.</title>
        <authorList>
            <person name="Chung C.L."/>
            <person name="Lee T.J."/>
            <person name="Akiba M."/>
            <person name="Lee H.H."/>
            <person name="Kuo T.H."/>
            <person name="Liu D."/>
            <person name="Ke H.M."/>
            <person name="Yokoi T."/>
            <person name="Roa M.B."/>
            <person name="Lu M.J."/>
            <person name="Chang Y.Y."/>
            <person name="Ann P.J."/>
            <person name="Tsai J.N."/>
            <person name="Chen C.Y."/>
            <person name="Tzean S.S."/>
            <person name="Ota Y."/>
            <person name="Hattori T."/>
            <person name="Sahashi N."/>
            <person name="Liou R.F."/>
            <person name="Kikuchi T."/>
            <person name="Tsai I.J."/>
        </authorList>
    </citation>
    <scope>NUCLEOTIDE SEQUENCE [LARGE SCALE GENOMIC DNA]</scope>
    <source>
        <strain evidence="11 12">FFPRI411160</strain>
    </source>
</reference>
<dbReference type="Gene3D" id="1.20.58.1970">
    <property type="match status" value="1"/>
</dbReference>
<dbReference type="FunCoup" id="A0A286UV74">
    <property type="interactions" value="531"/>
</dbReference>
<protein>
    <recommendedName>
        <fullName evidence="3">Conserved oligomeric Golgi complex subunit 4</fullName>
    </recommendedName>
    <alternativeName>
        <fullName evidence="8">Component of oligomeric Golgi complex 4</fullName>
    </alternativeName>
</protein>
<dbReference type="InterPro" id="IPR048680">
    <property type="entry name" value="COG4_N"/>
</dbReference>
<proteinExistence type="inferred from homology"/>
<evidence type="ECO:0000256" key="8">
    <source>
        <dbReference type="ARBA" id="ARBA00031340"/>
    </source>
</evidence>
<organism evidence="11 12">
    <name type="scientific">Pyrrhoderma noxium</name>
    <dbReference type="NCBI Taxonomy" id="2282107"/>
    <lineage>
        <taxon>Eukaryota</taxon>
        <taxon>Fungi</taxon>
        <taxon>Dikarya</taxon>
        <taxon>Basidiomycota</taxon>
        <taxon>Agaricomycotina</taxon>
        <taxon>Agaricomycetes</taxon>
        <taxon>Hymenochaetales</taxon>
        <taxon>Hymenochaetaceae</taxon>
        <taxon>Pyrrhoderma</taxon>
    </lineage>
</organism>
<sequence>MNKPNRPQPKNLSSLSNILESLSSLEIEENELQTSLTNVLSNNEPIQESLSQLRTLNLPIQHVQNDVKVLSERVHITSKTAERVGSRVRRLDEEMKRVREAMDRVIQVMELKTCLSDMQNALEKHDWETATRLCARAMSIPKEIIDGQFAGATVPTADSPLPPEQTLQNYRTLLRDTFLEQFKEASEARDSTMTTRFFKLLPPIGWENEGLEAYASFVLDLVQTKSPASTKSTSALYYVTSLTALFESICSIVDQHQPVVEKYYGTGKMQIVVTHLIKEGDKVVKRLLSDWEDVRHMNRKLSEISMYTSVTTSISRRPEPAMNAYEEQNIDPKDIDKVLNEVSALVLRFTAFRKFLLTHLHGDMQQPVVDGQHIHPDKTDPEVINLEAMDLTTGSRCKSLFEDIINKFYIPLETWFLRYTISQAHRTSLVDSTQFPRTSTVPDLAFYILKSVLTRLLSMGSLHAIKEAIVQIKEIMENEYALVFKRKLDDVYRNTPPGSISGRTERSESEKKTIFLVMLNDLDVSSLHLERLIKDIVSSQAVIINFLPQETQIISSEISTLLGLSMKLRSYLKGGIDQFFNQLIRPRLRTLIPDVYKDISYTLEEEGYANADYQDLVRKRFVKFWDSIFEGFKELLTESNYRLVFSMAIDVLVRPWEKYILTLKYSELGAIRFDQDLRSISTYLSTQVALGDIRERLQRLQQISTLLNIDKDEDVNDFFSSSGIAWKLNLTEARSIASLKV</sequence>
<dbReference type="Gene3D" id="1.10.287.1060">
    <property type="entry name" value="ESAT-6-like"/>
    <property type="match status" value="1"/>
</dbReference>
<keyword evidence="4" id="KW-0813">Transport</keyword>
<dbReference type="STRING" id="2282107.A0A286UV74"/>
<evidence type="ECO:0000256" key="7">
    <source>
        <dbReference type="ARBA" id="ARBA00023136"/>
    </source>
</evidence>
<dbReference type="GO" id="GO:0015031">
    <property type="term" value="P:protein transport"/>
    <property type="evidence" value="ECO:0007669"/>
    <property type="project" value="UniProtKB-KW"/>
</dbReference>
<dbReference type="GO" id="GO:0000139">
    <property type="term" value="C:Golgi membrane"/>
    <property type="evidence" value="ECO:0007669"/>
    <property type="project" value="UniProtKB-SubCell"/>
</dbReference>
<evidence type="ECO:0000256" key="6">
    <source>
        <dbReference type="ARBA" id="ARBA00023034"/>
    </source>
</evidence>
<dbReference type="Pfam" id="PF20662">
    <property type="entry name" value="COG4_C"/>
    <property type="match status" value="1"/>
</dbReference>
<dbReference type="InterPro" id="IPR048684">
    <property type="entry name" value="COG4_C"/>
</dbReference>
<dbReference type="SMART" id="SM00762">
    <property type="entry name" value="Cog4"/>
    <property type="match status" value="1"/>
</dbReference>
<dbReference type="Proteomes" id="UP000217199">
    <property type="component" value="Unassembled WGS sequence"/>
</dbReference>
<keyword evidence="12" id="KW-1185">Reference proteome</keyword>
<dbReference type="PANTHER" id="PTHR24016">
    <property type="entry name" value="CONSERVED OLIGOMERIC GOLGI COMPLEX SUBUNIT 4"/>
    <property type="match status" value="1"/>
</dbReference>
<evidence type="ECO:0000313" key="11">
    <source>
        <dbReference type="EMBL" id="PAV23478.1"/>
    </source>
</evidence>
<keyword evidence="7" id="KW-0472">Membrane</keyword>
<evidence type="ECO:0000313" key="12">
    <source>
        <dbReference type="Proteomes" id="UP000217199"/>
    </source>
</evidence>
<feature type="coiled-coil region" evidence="9">
    <location>
        <begin position="81"/>
        <end position="108"/>
    </location>
</feature>
<gene>
    <name evidence="11" type="ORF">PNOK_0054600</name>
</gene>
<dbReference type="EMBL" id="NBII01000001">
    <property type="protein sequence ID" value="PAV23478.1"/>
    <property type="molecule type" value="Genomic_DNA"/>
</dbReference>
<evidence type="ECO:0000256" key="9">
    <source>
        <dbReference type="SAM" id="Coils"/>
    </source>
</evidence>
<dbReference type="PANTHER" id="PTHR24016:SF0">
    <property type="entry name" value="CONSERVED OLIGOMERIC GOLGI COMPLEX SUBUNIT 4"/>
    <property type="match status" value="1"/>
</dbReference>
<name>A0A286UV74_9AGAM</name>
<comment type="similarity">
    <text evidence="2">Belongs to the COG4 family.</text>
</comment>
<keyword evidence="6" id="KW-0333">Golgi apparatus</keyword>
<dbReference type="InterPro" id="IPR013167">
    <property type="entry name" value="COG4_M"/>
</dbReference>
<feature type="domain" description="COG4 transport protein middle alpha-helical bundle" evidence="10">
    <location>
        <begin position="167"/>
        <end position="489"/>
    </location>
</feature>
<evidence type="ECO:0000256" key="4">
    <source>
        <dbReference type="ARBA" id="ARBA00022448"/>
    </source>
</evidence>
<keyword evidence="5" id="KW-0653">Protein transport</keyword>